<dbReference type="InterPro" id="IPR013249">
    <property type="entry name" value="RNA_pol_sigma70_r4_t2"/>
</dbReference>
<dbReference type="InterPro" id="IPR036388">
    <property type="entry name" value="WH-like_DNA-bd_sf"/>
</dbReference>
<name>A0A1M7UNF2_9FIRM</name>
<dbReference type="SUPFAM" id="SSF88946">
    <property type="entry name" value="Sigma2 domain of RNA polymerase sigma factors"/>
    <property type="match status" value="1"/>
</dbReference>
<keyword evidence="5" id="KW-0804">Transcription</keyword>
<keyword evidence="2" id="KW-0805">Transcription regulation</keyword>
<evidence type="ECO:0000256" key="5">
    <source>
        <dbReference type="ARBA" id="ARBA00023163"/>
    </source>
</evidence>
<dbReference type="STRING" id="1121395.SAMN02745215_04237"/>
<feature type="domain" description="RNA polymerase sigma-70 region 2" evidence="6">
    <location>
        <begin position="15"/>
        <end position="77"/>
    </location>
</feature>
<evidence type="ECO:0000313" key="8">
    <source>
        <dbReference type="EMBL" id="SHN84427.1"/>
    </source>
</evidence>
<dbReference type="InterPro" id="IPR014284">
    <property type="entry name" value="RNA_pol_sigma-70_dom"/>
</dbReference>
<sequence>MNRISRSAEEIESVIREYSDMLYRICLVMLGSQQNAEDALQDTFVKYTSRAPVFTGAEHQKAWLIRVAANVCKDMRRFNFRHKHMNIERLSEFCKSEEDSGILEAVFSLPAQYRMVLFLHYVEGYDVGSIAHMADISPAAVKKRLQRGREKLKLKYTEEDFRYEKTPVKTSI</sequence>
<evidence type="ECO:0000256" key="3">
    <source>
        <dbReference type="ARBA" id="ARBA00023082"/>
    </source>
</evidence>
<dbReference type="InterPro" id="IPR013324">
    <property type="entry name" value="RNA_pol_sigma_r3/r4-like"/>
</dbReference>
<dbReference type="RefSeq" id="WP_072774430.1">
    <property type="nucleotide sequence ID" value="NZ_FRDN01000014.1"/>
</dbReference>
<comment type="similarity">
    <text evidence="1">Belongs to the sigma-70 factor family. ECF subfamily.</text>
</comment>
<evidence type="ECO:0000313" key="9">
    <source>
        <dbReference type="Proteomes" id="UP000184010"/>
    </source>
</evidence>
<dbReference type="Pfam" id="PF08281">
    <property type="entry name" value="Sigma70_r4_2"/>
    <property type="match status" value="1"/>
</dbReference>
<dbReference type="GO" id="GO:0006352">
    <property type="term" value="P:DNA-templated transcription initiation"/>
    <property type="evidence" value="ECO:0007669"/>
    <property type="project" value="InterPro"/>
</dbReference>
<evidence type="ECO:0000259" key="6">
    <source>
        <dbReference type="Pfam" id="PF04542"/>
    </source>
</evidence>
<dbReference type="GO" id="GO:0003677">
    <property type="term" value="F:DNA binding"/>
    <property type="evidence" value="ECO:0007669"/>
    <property type="project" value="UniProtKB-KW"/>
</dbReference>
<evidence type="ECO:0000256" key="1">
    <source>
        <dbReference type="ARBA" id="ARBA00010641"/>
    </source>
</evidence>
<evidence type="ECO:0000256" key="2">
    <source>
        <dbReference type="ARBA" id="ARBA00023015"/>
    </source>
</evidence>
<dbReference type="InterPro" id="IPR039425">
    <property type="entry name" value="RNA_pol_sigma-70-like"/>
</dbReference>
<dbReference type="AlphaFoldDB" id="A0A1M7UNF2"/>
<dbReference type="GO" id="GO:0016987">
    <property type="term" value="F:sigma factor activity"/>
    <property type="evidence" value="ECO:0007669"/>
    <property type="project" value="UniProtKB-KW"/>
</dbReference>
<proteinExistence type="inferred from homology"/>
<accession>A0A1M7UNF2</accession>
<dbReference type="Gene3D" id="1.10.1740.10">
    <property type="match status" value="1"/>
</dbReference>
<keyword evidence="9" id="KW-1185">Reference proteome</keyword>
<dbReference type="PANTHER" id="PTHR43133">
    <property type="entry name" value="RNA POLYMERASE ECF-TYPE SIGMA FACTO"/>
    <property type="match status" value="1"/>
</dbReference>
<dbReference type="EMBL" id="FRDN01000014">
    <property type="protein sequence ID" value="SHN84427.1"/>
    <property type="molecule type" value="Genomic_DNA"/>
</dbReference>
<dbReference type="InterPro" id="IPR007627">
    <property type="entry name" value="RNA_pol_sigma70_r2"/>
</dbReference>
<dbReference type="Proteomes" id="UP000184010">
    <property type="component" value="Unassembled WGS sequence"/>
</dbReference>
<dbReference type="Pfam" id="PF04542">
    <property type="entry name" value="Sigma70_r2"/>
    <property type="match status" value="1"/>
</dbReference>
<organism evidence="8 9">
    <name type="scientific">Desulfitobacterium chlororespirans DSM 11544</name>
    <dbReference type="NCBI Taxonomy" id="1121395"/>
    <lineage>
        <taxon>Bacteria</taxon>
        <taxon>Bacillati</taxon>
        <taxon>Bacillota</taxon>
        <taxon>Clostridia</taxon>
        <taxon>Eubacteriales</taxon>
        <taxon>Desulfitobacteriaceae</taxon>
        <taxon>Desulfitobacterium</taxon>
    </lineage>
</organism>
<dbReference type="NCBIfam" id="TIGR02937">
    <property type="entry name" value="sigma70-ECF"/>
    <property type="match status" value="1"/>
</dbReference>
<dbReference type="InterPro" id="IPR013325">
    <property type="entry name" value="RNA_pol_sigma_r2"/>
</dbReference>
<keyword evidence="3" id="KW-0731">Sigma factor</keyword>
<dbReference type="PANTHER" id="PTHR43133:SF8">
    <property type="entry name" value="RNA POLYMERASE SIGMA FACTOR HI_1459-RELATED"/>
    <property type="match status" value="1"/>
</dbReference>
<dbReference type="CDD" id="cd06171">
    <property type="entry name" value="Sigma70_r4"/>
    <property type="match status" value="1"/>
</dbReference>
<protein>
    <submittedName>
        <fullName evidence="8">RNA polymerase, sigma-24 subunit, RpoE</fullName>
    </submittedName>
</protein>
<dbReference type="SUPFAM" id="SSF88659">
    <property type="entry name" value="Sigma3 and sigma4 domains of RNA polymerase sigma factors"/>
    <property type="match status" value="1"/>
</dbReference>
<gene>
    <name evidence="8" type="ORF">SAMN02745215_04237</name>
</gene>
<dbReference type="Gene3D" id="1.10.10.10">
    <property type="entry name" value="Winged helix-like DNA-binding domain superfamily/Winged helix DNA-binding domain"/>
    <property type="match status" value="1"/>
</dbReference>
<feature type="domain" description="RNA polymerase sigma factor 70 region 4 type 2" evidence="7">
    <location>
        <begin position="102"/>
        <end position="152"/>
    </location>
</feature>
<evidence type="ECO:0000256" key="4">
    <source>
        <dbReference type="ARBA" id="ARBA00023125"/>
    </source>
</evidence>
<reference evidence="9" key="1">
    <citation type="submission" date="2016-12" db="EMBL/GenBank/DDBJ databases">
        <authorList>
            <person name="Varghese N."/>
            <person name="Submissions S."/>
        </authorList>
    </citation>
    <scope>NUCLEOTIDE SEQUENCE [LARGE SCALE GENOMIC DNA]</scope>
    <source>
        <strain evidence="9">DSM 11544</strain>
    </source>
</reference>
<evidence type="ECO:0000259" key="7">
    <source>
        <dbReference type="Pfam" id="PF08281"/>
    </source>
</evidence>
<keyword evidence="4" id="KW-0238">DNA-binding</keyword>